<organism evidence="2">
    <name type="scientific">Eochionelasmus coreana</name>
    <dbReference type="NCBI Taxonomy" id="2764602"/>
    <lineage>
        <taxon>Eukaryota</taxon>
        <taxon>Metazoa</taxon>
        <taxon>Ecdysozoa</taxon>
        <taxon>Arthropoda</taxon>
        <taxon>Crustacea</taxon>
        <taxon>Multicrustacea</taxon>
        <taxon>Cirripedia</taxon>
        <taxon>Thoracica</taxon>
        <taxon>Thoracicalcarea</taxon>
        <taxon>Balanomorpha</taxon>
        <taxon>Chthamaloidea</taxon>
        <taxon>Pachylasmatidae</taxon>
        <taxon>Eochionelasmus</taxon>
    </lineage>
</organism>
<dbReference type="EMBL" id="MT491209">
    <property type="protein sequence ID" value="QNH94192.1"/>
    <property type="molecule type" value="Genomic_DNA"/>
</dbReference>
<accession>A0A7G7YI72</accession>
<feature type="transmembrane region" description="Helical" evidence="1">
    <location>
        <begin position="20"/>
        <end position="42"/>
    </location>
</feature>
<keyword evidence="1" id="KW-1133">Transmembrane helix</keyword>
<keyword evidence="2" id="KW-0496">Mitochondrion</keyword>
<geneLocation type="mitochondrion" evidence="2"/>
<feature type="transmembrane region" description="Helical" evidence="1">
    <location>
        <begin position="128"/>
        <end position="150"/>
    </location>
</feature>
<gene>
    <name evidence="2" type="primary">ND6</name>
</gene>
<name>A0A7G7YI72_9CRUS</name>
<evidence type="ECO:0000313" key="2">
    <source>
        <dbReference type="EMBL" id="QNH94192.1"/>
    </source>
</evidence>
<proteinExistence type="predicted"/>
<keyword evidence="1" id="KW-0472">Membrane</keyword>
<protein>
    <submittedName>
        <fullName evidence="2">NADH dehydrogenase subunit 6</fullName>
    </submittedName>
</protein>
<dbReference type="AlphaFoldDB" id="A0A7G7YI72"/>
<feature type="transmembrane region" description="Helical" evidence="1">
    <location>
        <begin position="48"/>
        <end position="68"/>
    </location>
</feature>
<keyword evidence="1" id="KW-0812">Transmembrane</keyword>
<evidence type="ECO:0000256" key="1">
    <source>
        <dbReference type="SAM" id="Phobius"/>
    </source>
</evidence>
<reference evidence="2" key="1">
    <citation type="submission" date="2020-05" db="EMBL/GenBank/DDBJ databases">
        <title>The complete mitochondrial genome of hydrothermal vent barnacle Eochionelasmus coreana (Cirripedia: Thoracia) from the Indian Ocean.</title>
        <authorList>
            <person name="Lee W.-K."/>
            <person name="Chan B.K.K."/>
            <person name="Ju S.-J."/>
            <person name="Kim D.-S."/>
            <person name="Kim S.-J."/>
        </authorList>
    </citation>
    <scope>NUCLEOTIDE SEQUENCE</scope>
</reference>
<sequence length="161" mass="18324">MINSLMTLMFMTNLIFLHMFHPLAMILILILQTLLISLTIYSITQFPWFSYTLILVFLGGMLILFTYMSNIASNETFKPNLGMIILLILAPITSFLILPPKLNLTQESNSMNQEQFPNLIIMKPFSDAITPITMLMASYIILTLLTVVKISKMSQGPLRMN</sequence>
<feature type="transmembrane region" description="Helical" evidence="1">
    <location>
        <begin position="80"/>
        <end position="98"/>
    </location>
</feature>